<dbReference type="HOGENOM" id="CLU_779990_0_0_5"/>
<organism evidence="2 3">
    <name type="scientific">Azospirillum lipoferum (strain 4B)</name>
    <dbReference type="NCBI Taxonomy" id="862719"/>
    <lineage>
        <taxon>Bacteria</taxon>
        <taxon>Pseudomonadati</taxon>
        <taxon>Pseudomonadota</taxon>
        <taxon>Alphaproteobacteria</taxon>
        <taxon>Rhodospirillales</taxon>
        <taxon>Azospirillaceae</taxon>
        <taxon>Azospirillum</taxon>
    </lineage>
</organism>
<evidence type="ECO:0000313" key="3">
    <source>
        <dbReference type="Proteomes" id="UP000005667"/>
    </source>
</evidence>
<name>G7ZIP6_AZOL4</name>
<gene>
    <name evidence="2" type="ordered locus">AZOLI_p60129</name>
</gene>
<protein>
    <recommendedName>
        <fullName evidence="4">Class I SAM-dependent methyltransferase</fullName>
    </recommendedName>
</protein>
<dbReference type="InterPro" id="IPR008884">
    <property type="entry name" value="TylF_MeTrfase"/>
</dbReference>
<dbReference type="PANTHER" id="PTHR40036:SF1">
    <property type="entry name" value="MACROCIN O-METHYLTRANSFERASE"/>
    <property type="match status" value="1"/>
</dbReference>
<dbReference type="KEGG" id="ali:AZOLI_p60129"/>
<dbReference type="InterPro" id="IPR029063">
    <property type="entry name" value="SAM-dependent_MTases_sf"/>
</dbReference>
<evidence type="ECO:0008006" key="4">
    <source>
        <dbReference type="Google" id="ProtNLM"/>
    </source>
</evidence>
<keyword evidence="2" id="KW-0614">Plasmid</keyword>
<evidence type="ECO:0000256" key="1">
    <source>
        <dbReference type="SAM" id="MobiDB-lite"/>
    </source>
</evidence>
<reference evidence="3" key="1">
    <citation type="journal article" date="2011" name="PLoS Genet.">
        <title>Azospirillum genomes reveal transition of bacteria from aquatic to terrestrial environments.</title>
        <authorList>
            <person name="Wisniewski-Dye F."/>
            <person name="Borziak K."/>
            <person name="Khalsa-Moyers G."/>
            <person name="Alexandre G."/>
            <person name="Sukharnikov L.O."/>
            <person name="Wuichet K."/>
            <person name="Hurst G.B."/>
            <person name="McDonald W.H."/>
            <person name="Robertson J.S."/>
            <person name="Barbe V."/>
            <person name="Calteau A."/>
            <person name="Rouy Z."/>
            <person name="Mangenot S."/>
            <person name="Prigent-Combaret C."/>
            <person name="Normand P."/>
            <person name="Boyer M."/>
            <person name="Siguier P."/>
            <person name="Dessaux Y."/>
            <person name="Elmerich C."/>
            <person name="Condemine G."/>
            <person name="Krishnen G."/>
            <person name="Kennedy I."/>
            <person name="Paterson A.H."/>
            <person name="Gonzalez V."/>
            <person name="Mavingui P."/>
            <person name="Zhulin I.B."/>
        </authorList>
    </citation>
    <scope>NUCLEOTIDE SEQUENCE [LARGE SCALE GENOMIC DNA]</scope>
    <source>
        <strain evidence="3">4B</strain>
    </source>
</reference>
<dbReference type="EMBL" id="FQ311874">
    <property type="protein sequence ID" value="CBS91544.1"/>
    <property type="molecule type" value="Genomic_DNA"/>
</dbReference>
<dbReference type="SUPFAM" id="SSF53335">
    <property type="entry name" value="S-adenosyl-L-methionine-dependent methyltransferases"/>
    <property type="match status" value="1"/>
</dbReference>
<dbReference type="PANTHER" id="PTHR40036">
    <property type="entry name" value="MACROCIN O-METHYLTRANSFERASE"/>
    <property type="match status" value="1"/>
</dbReference>
<dbReference type="Proteomes" id="UP000005667">
    <property type="component" value="Plasmid AZO_p6"/>
</dbReference>
<dbReference type="AlphaFoldDB" id="G7ZIP6"/>
<keyword evidence="3" id="KW-1185">Reference proteome</keyword>
<evidence type="ECO:0000313" key="2">
    <source>
        <dbReference type="EMBL" id="CBS91544.1"/>
    </source>
</evidence>
<dbReference type="Pfam" id="PF05711">
    <property type="entry name" value="TylF"/>
    <property type="match status" value="1"/>
</dbReference>
<sequence>MPRCLLRIWRWSVSRRGGLRLKPRLGTSWCSPNSCFIAAPRTGPDASVGPSKPVLPIWMRLASGRQDSPWAMRRRFSGAPILPNSTTDSRADPMSDTSPTASQALEEVGLLRARNDERTLNYYEELAKTYDADPAGALLKLWSFAVHAPRQAVTDFLVRYELFKKILDVPGCVAEFGVYNGQGLMSFAQFSAILEPNHVQRVIYGFDTFEGVPHVSKEDAAPGTAENIRVGGFRVDSYDRLTQAIALFDHNRFIGHRPKVALVKGDIRESVSRFLEENPHVIFAMLYLDIDIFEPTRIVLDTLLERVPKGGIVAFDELNTPAYPGETMALLRTMDLGQVELKRLPFCSRISYFVR</sequence>
<geneLocation type="plasmid" evidence="2 3">
    <name>AZO_p6</name>
</geneLocation>
<accession>G7ZIP6</accession>
<dbReference type="Gene3D" id="3.40.50.150">
    <property type="entry name" value="Vaccinia Virus protein VP39"/>
    <property type="match status" value="1"/>
</dbReference>
<feature type="region of interest" description="Disordered" evidence="1">
    <location>
        <begin position="78"/>
        <end position="101"/>
    </location>
</feature>
<proteinExistence type="predicted"/>